<dbReference type="PANTHER" id="PTHR42894">
    <property type="entry name" value="N-(5'-PHOSPHORIBOSYL)ANTHRANILATE ISOMERASE"/>
    <property type="match status" value="1"/>
</dbReference>
<accession>A0ABU5CM62</accession>
<comment type="pathway">
    <text evidence="2 9">Amino-acid biosynthesis; L-tryptophan biosynthesis; L-tryptophan from chorismate: step 3/5.</text>
</comment>
<dbReference type="Gene3D" id="3.20.20.70">
    <property type="entry name" value="Aldolase class I"/>
    <property type="match status" value="1"/>
</dbReference>
<comment type="catalytic activity">
    <reaction evidence="1 9">
        <text>N-(5-phospho-beta-D-ribosyl)anthranilate = 1-(2-carboxyphenylamino)-1-deoxy-D-ribulose 5-phosphate</text>
        <dbReference type="Rhea" id="RHEA:21540"/>
        <dbReference type="ChEBI" id="CHEBI:18277"/>
        <dbReference type="ChEBI" id="CHEBI:58613"/>
        <dbReference type="EC" id="5.3.1.24"/>
    </reaction>
</comment>
<protein>
    <recommendedName>
        <fullName evidence="4 9">N-(5'-phosphoribosyl)anthranilate isomerase</fullName>
        <shortName evidence="9">PRAI</shortName>
        <ecNumber evidence="3 9">5.3.1.24</ecNumber>
    </recommendedName>
</protein>
<evidence type="ECO:0000256" key="2">
    <source>
        <dbReference type="ARBA" id="ARBA00004664"/>
    </source>
</evidence>
<dbReference type="Proteomes" id="UP001228376">
    <property type="component" value="Unassembled WGS sequence"/>
</dbReference>
<feature type="domain" description="N-(5'phosphoribosyl) anthranilate isomerase (PRAI)" evidence="10">
    <location>
        <begin position="3"/>
        <end position="192"/>
    </location>
</feature>
<keyword evidence="12" id="KW-1185">Reference proteome</keyword>
<evidence type="ECO:0000256" key="9">
    <source>
        <dbReference type="HAMAP-Rule" id="MF_00135"/>
    </source>
</evidence>
<comment type="similarity">
    <text evidence="9">Belongs to the TrpF family.</text>
</comment>
<dbReference type="HAMAP" id="MF_00135">
    <property type="entry name" value="PRAI"/>
    <property type="match status" value="1"/>
</dbReference>
<dbReference type="InterPro" id="IPR044643">
    <property type="entry name" value="TrpF_fam"/>
</dbReference>
<keyword evidence="7 9" id="KW-0057">Aromatic amino acid biosynthesis</keyword>
<dbReference type="RefSeq" id="WP_306066779.1">
    <property type="nucleotide sequence ID" value="NZ_JAROCA020000003.1"/>
</dbReference>
<dbReference type="InterPro" id="IPR013785">
    <property type="entry name" value="Aldolase_TIM"/>
</dbReference>
<dbReference type="EC" id="5.3.1.24" evidence="3 9"/>
<evidence type="ECO:0000256" key="1">
    <source>
        <dbReference type="ARBA" id="ARBA00001164"/>
    </source>
</evidence>
<evidence type="ECO:0000256" key="5">
    <source>
        <dbReference type="ARBA" id="ARBA00022605"/>
    </source>
</evidence>
<proteinExistence type="inferred from homology"/>
<reference evidence="11 12" key="1">
    <citation type="submission" date="2023-10" db="EMBL/GenBank/DDBJ databases">
        <title>179-bfca-hs.</title>
        <authorList>
            <person name="Miliotis G."/>
            <person name="Sengupta P."/>
            <person name="Hameed A."/>
            <person name="Chuvochina M."/>
            <person name="Mcdonagh F."/>
            <person name="Simpson A.C."/>
            <person name="Singh N.K."/>
            <person name="Rekha P.D."/>
            <person name="Raman K."/>
            <person name="Hugenholtz P."/>
            <person name="Venkateswaran K."/>
        </authorList>
    </citation>
    <scope>NUCLEOTIDE SEQUENCE [LARGE SCALE GENOMIC DNA]</scope>
    <source>
        <strain evidence="11 12">179-BFC-A-HS</strain>
    </source>
</reference>
<name>A0ABU5CM62_9BACI</name>
<evidence type="ECO:0000256" key="7">
    <source>
        <dbReference type="ARBA" id="ARBA00023141"/>
    </source>
</evidence>
<evidence type="ECO:0000313" key="12">
    <source>
        <dbReference type="Proteomes" id="UP001228376"/>
    </source>
</evidence>
<evidence type="ECO:0000256" key="3">
    <source>
        <dbReference type="ARBA" id="ARBA00012572"/>
    </source>
</evidence>
<gene>
    <name evidence="9" type="primary">trpF</name>
    <name evidence="11" type="ORF">P5G51_018060</name>
</gene>
<dbReference type="Pfam" id="PF00697">
    <property type="entry name" value="PRAI"/>
    <property type="match status" value="1"/>
</dbReference>
<evidence type="ECO:0000256" key="6">
    <source>
        <dbReference type="ARBA" id="ARBA00022822"/>
    </source>
</evidence>
<keyword evidence="6 9" id="KW-0822">Tryptophan biosynthesis</keyword>
<dbReference type="EMBL" id="JAROCA020000003">
    <property type="protein sequence ID" value="MDY0406991.1"/>
    <property type="molecule type" value="Genomic_DNA"/>
</dbReference>
<dbReference type="PANTHER" id="PTHR42894:SF1">
    <property type="entry name" value="N-(5'-PHOSPHORIBOSYL)ANTHRANILATE ISOMERASE"/>
    <property type="match status" value="1"/>
</dbReference>
<sequence length="210" mass="22807">MLVKICGIQTQQTAKQAAFAGADFIGFVFASSKRRITPEKARAICDSLPSSIKKVGVFVNESVAKMEQVAKLVGLDYIQLHGDEPAAIAKQLSLPVIKAFPAQMDQVPIMKKYPCDYVLLDHPHGGGTGKTFDWLLYETLHREVPNLLLAGGLAPENVSNAIAVFQPAGVDVSSGVETNGEKDPLKIKQFITNAKNRKEDAHVKNQNNLP</sequence>
<keyword evidence="5 9" id="KW-0028">Amino-acid biosynthesis</keyword>
<evidence type="ECO:0000256" key="8">
    <source>
        <dbReference type="ARBA" id="ARBA00023235"/>
    </source>
</evidence>
<evidence type="ECO:0000256" key="4">
    <source>
        <dbReference type="ARBA" id="ARBA00022272"/>
    </source>
</evidence>
<organism evidence="11 12">
    <name type="scientific">Tigheibacillus jepli</name>
    <dbReference type="NCBI Taxonomy" id="3035914"/>
    <lineage>
        <taxon>Bacteria</taxon>
        <taxon>Bacillati</taxon>
        <taxon>Bacillota</taxon>
        <taxon>Bacilli</taxon>
        <taxon>Bacillales</taxon>
        <taxon>Bacillaceae</taxon>
        <taxon>Tigheibacillus</taxon>
    </lineage>
</organism>
<dbReference type="InterPro" id="IPR011060">
    <property type="entry name" value="RibuloseP-bd_barrel"/>
</dbReference>
<evidence type="ECO:0000313" key="11">
    <source>
        <dbReference type="EMBL" id="MDY0406991.1"/>
    </source>
</evidence>
<comment type="caution">
    <text evidence="11">The sequence shown here is derived from an EMBL/GenBank/DDBJ whole genome shotgun (WGS) entry which is preliminary data.</text>
</comment>
<dbReference type="SUPFAM" id="SSF51366">
    <property type="entry name" value="Ribulose-phoshate binding barrel"/>
    <property type="match status" value="1"/>
</dbReference>
<dbReference type="InterPro" id="IPR001240">
    <property type="entry name" value="PRAI_dom"/>
</dbReference>
<evidence type="ECO:0000259" key="10">
    <source>
        <dbReference type="Pfam" id="PF00697"/>
    </source>
</evidence>
<dbReference type="GO" id="GO:0016853">
    <property type="term" value="F:isomerase activity"/>
    <property type="evidence" value="ECO:0007669"/>
    <property type="project" value="UniProtKB-KW"/>
</dbReference>
<keyword evidence="8 9" id="KW-0413">Isomerase</keyword>
<dbReference type="CDD" id="cd00405">
    <property type="entry name" value="PRAI"/>
    <property type="match status" value="1"/>
</dbReference>